<dbReference type="EMBL" id="CP042997">
    <property type="protein sequence ID" value="QEH36769.1"/>
    <property type="molecule type" value="Genomic_DNA"/>
</dbReference>
<keyword evidence="2" id="KW-0812">Transmembrane</keyword>
<gene>
    <name evidence="3" type="ORF">OJF2_53540</name>
</gene>
<evidence type="ECO:0000256" key="2">
    <source>
        <dbReference type="SAM" id="Phobius"/>
    </source>
</evidence>
<name>A0A5B9W970_9BACT</name>
<feature type="coiled-coil region" evidence="1">
    <location>
        <begin position="273"/>
        <end position="362"/>
    </location>
</feature>
<feature type="transmembrane region" description="Helical" evidence="2">
    <location>
        <begin position="20"/>
        <end position="42"/>
    </location>
</feature>
<dbReference type="AlphaFoldDB" id="A0A5B9W970"/>
<proteinExistence type="predicted"/>
<keyword evidence="4" id="KW-1185">Reference proteome</keyword>
<dbReference type="KEGG" id="agv:OJF2_53540"/>
<feature type="transmembrane region" description="Helical" evidence="2">
    <location>
        <begin position="140"/>
        <end position="160"/>
    </location>
</feature>
<evidence type="ECO:0008006" key="5">
    <source>
        <dbReference type="Google" id="ProtNLM"/>
    </source>
</evidence>
<evidence type="ECO:0000256" key="1">
    <source>
        <dbReference type="SAM" id="Coils"/>
    </source>
</evidence>
<accession>A0A5B9W970</accession>
<evidence type="ECO:0000313" key="4">
    <source>
        <dbReference type="Proteomes" id="UP000324233"/>
    </source>
</evidence>
<dbReference type="OrthoDB" id="250171at2"/>
<sequence>MRELEKPVAQVFRRLRLQRFVATFVWTLALALVAVAVVLAASRFLDRAIPGPQWLPFVIASGVGAFIAAGVAILTGPSRLDAAVAIDRAFHLNERLSTALTLPAELRDTPAGRALMADARRKVQALDVTSPFGLRLPRRAWVVLIPAALAVGTLFLPAWAQRSAVAKTDAQADGKRLAKQTEALTEKISTQRQAIDKDKFPEAEKLLAQIQKQAEDMAKAPPAQKDKLLVQMNKLSDALKERQKQLGSPDQVNRQLQQLKEMGENGPADQLAKDLARGDFKKAEEQIKQLQEKLQKGEMTQAEKKALEQQLGEMAKKLSEAANMAERKKQLDEALKNGGLSKEQYDKEMEKLKQQGKGLQQLSQMASKLGQAQEALKRGDMKQAAESLGMTQQQLESMAKQLEEMQALDGAMADIQDSKNAMDGQGMNQMGQNDTGMAGLDGMRRGMGNGLGRGRGEGDRPEAQDDTATYATKVQQQLRKGRAVLQGLTQPSKTVKGQSVIDIQGEVDAASANAADALTNQKIPRNVEKHIRSYYDQLNKGR</sequence>
<feature type="transmembrane region" description="Helical" evidence="2">
    <location>
        <begin position="54"/>
        <end position="74"/>
    </location>
</feature>
<keyword evidence="2" id="KW-0472">Membrane</keyword>
<dbReference type="RefSeq" id="WP_148596416.1">
    <property type="nucleotide sequence ID" value="NZ_CP042997.1"/>
</dbReference>
<organism evidence="3 4">
    <name type="scientific">Aquisphaera giovannonii</name>
    <dbReference type="NCBI Taxonomy" id="406548"/>
    <lineage>
        <taxon>Bacteria</taxon>
        <taxon>Pseudomonadati</taxon>
        <taxon>Planctomycetota</taxon>
        <taxon>Planctomycetia</taxon>
        <taxon>Isosphaerales</taxon>
        <taxon>Isosphaeraceae</taxon>
        <taxon>Aquisphaera</taxon>
    </lineage>
</organism>
<dbReference type="Proteomes" id="UP000324233">
    <property type="component" value="Chromosome"/>
</dbReference>
<protein>
    <recommendedName>
        <fullName evidence="5">Chromosome partition protein Smc</fullName>
    </recommendedName>
</protein>
<evidence type="ECO:0000313" key="3">
    <source>
        <dbReference type="EMBL" id="QEH36769.1"/>
    </source>
</evidence>
<reference evidence="3 4" key="1">
    <citation type="submission" date="2019-08" db="EMBL/GenBank/DDBJ databases">
        <title>Deep-cultivation of Planctomycetes and their phenomic and genomic characterization uncovers novel biology.</title>
        <authorList>
            <person name="Wiegand S."/>
            <person name="Jogler M."/>
            <person name="Boedeker C."/>
            <person name="Pinto D."/>
            <person name="Vollmers J."/>
            <person name="Rivas-Marin E."/>
            <person name="Kohn T."/>
            <person name="Peeters S.H."/>
            <person name="Heuer A."/>
            <person name="Rast P."/>
            <person name="Oberbeckmann S."/>
            <person name="Bunk B."/>
            <person name="Jeske O."/>
            <person name="Meyerdierks A."/>
            <person name="Storesund J.E."/>
            <person name="Kallscheuer N."/>
            <person name="Luecker S."/>
            <person name="Lage O.M."/>
            <person name="Pohl T."/>
            <person name="Merkel B.J."/>
            <person name="Hornburger P."/>
            <person name="Mueller R.-W."/>
            <person name="Bruemmer F."/>
            <person name="Labrenz M."/>
            <person name="Spormann A.M."/>
            <person name="Op den Camp H."/>
            <person name="Overmann J."/>
            <person name="Amann R."/>
            <person name="Jetten M.S.M."/>
            <person name="Mascher T."/>
            <person name="Medema M.H."/>
            <person name="Devos D.P."/>
            <person name="Kaster A.-K."/>
            <person name="Ovreas L."/>
            <person name="Rohde M."/>
            <person name="Galperin M.Y."/>
            <person name="Jogler C."/>
        </authorList>
    </citation>
    <scope>NUCLEOTIDE SEQUENCE [LARGE SCALE GENOMIC DNA]</scope>
    <source>
        <strain evidence="3 4">OJF2</strain>
    </source>
</reference>
<keyword evidence="2" id="KW-1133">Transmembrane helix</keyword>
<keyword evidence="1" id="KW-0175">Coiled coil</keyword>